<dbReference type="InterPro" id="IPR032821">
    <property type="entry name" value="PKS_assoc"/>
</dbReference>
<dbReference type="OrthoDB" id="329835at2759"/>
<keyword evidence="1" id="KW-0596">Phosphopantetheine</keyword>
<dbReference type="Proteomes" id="UP000292052">
    <property type="component" value="Unassembled WGS sequence"/>
</dbReference>
<dbReference type="InterPro" id="IPR016035">
    <property type="entry name" value="Acyl_Trfase/lysoPLipase"/>
</dbReference>
<comment type="caution">
    <text evidence="6">The sequence shown here is derived from an EMBL/GenBank/DDBJ whole genome shotgun (WGS) entry which is preliminary data.</text>
</comment>
<dbReference type="SUPFAM" id="SSF53901">
    <property type="entry name" value="Thiolase-like"/>
    <property type="match status" value="1"/>
</dbReference>
<dbReference type="Pfam" id="PF00109">
    <property type="entry name" value="ketoacyl-synt"/>
    <property type="match status" value="1"/>
</dbReference>
<dbReference type="InterPro" id="IPR016039">
    <property type="entry name" value="Thiolase-like"/>
</dbReference>
<accession>A0A482V7H8</accession>
<dbReference type="PROSITE" id="PS00606">
    <property type="entry name" value="KS3_1"/>
    <property type="match status" value="1"/>
</dbReference>
<evidence type="ECO:0000256" key="1">
    <source>
        <dbReference type="ARBA" id="ARBA00022450"/>
    </source>
</evidence>
<dbReference type="Gene3D" id="3.30.70.3290">
    <property type="match status" value="2"/>
</dbReference>
<evidence type="ECO:0000259" key="5">
    <source>
        <dbReference type="PROSITE" id="PS52004"/>
    </source>
</evidence>
<evidence type="ECO:0000256" key="4">
    <source>
        <dbReference type="RuleBase" id="RU003694"/>
    </source>
</evidence>
<dbReference type="GO" id="GO:0004312">
    <property type="term" value="F:fatty acid synthase activity"/>
    <property type="evidence" value="ECO:0007669"/>
    <property type="project" value="TreeGrafter"/>
</dbReference>
<dbReference type="EMBL" id="QDEB01130730">
    <property type="protein sequence ID" value="RZB39148.1"/>
    <property type="molecule type" value="Genomic_DNA"/>
</dbReference>
<evidence type="ECO:0000313" key="6">
    <source>
        <dbReference type="EMBL" id="RZB39148.1"/>
    </source>
</evidence>
<proteinExistence type="inferred from homology"/>
<dbReference type="PANTHER" id="PTHR43775">
    <property type="entry name" value="FATTY ACID SYNTHASE"/>
    <property type="match status" value="1"/>
</dbReference>
<keyword evidence="3 4" id="KW-0808">Transferase</keyword>
<dbReference type="Gene3D" id="3.40.47.10">
    <property type="match status" value="1"/>
</dbReference>
<dbReference type="GO" id="GO:0006633">
    <property type="term" value="P:fatty acid biosynthetic process"/>
    <property type="evidence" value="ECO:0007669"/>
    <property type="project" value="InterPro"/>
</dbReference>
<feature type="domain" description="Ketosynthase family 3 (KS3)" evidence="5">
    <location>
        <begin position="16"/>
        <end position="423"/>
    </location>
</feature>
<dbReference type="Gene3D" id="3.10.129.110">
    <property type="entry name" value="Polyketide synthase dehydratase"/>
    <property type="match status" value="1"/>
</dbReference>
<dbReference type="CDD" id="cd00833">
    <property type="entry name" value="PKS"/>
    <property type="match status" value="1"/>
</dbReference>
<dbReference type="STRING" id="1661398.A0A482V7H8"/>
<dbReference type="InterPro" id="IPR020841">
    <property type="entry name" value="PKS_Beta-ketoAc_synthase_dom"/>
</dbReference>
<protein>
    <submittedName>
        <fullName evidence="6">Ketoacyl-synt, Ketoacyl-synt C, PS-DH and/or Thiolase N domain containing protein</fullName>
    </submittedName>
</protein>
<dbReference type="InterPro" id="IPR050091">
    <property type="entry name" value="PKS_NRPS_Biosynth_Enz"/>
</dbReference>
<dbReference type="InterPro" id="IPR018201">
    <property type="entry name" value="Ketoacyl_synth_AS"/>
</dbReference>
<organism evidence="6 7">
    <name type="scientific">Asbolus verrucosus</name>
    <name type="common">Desert ironclad beetle</name>
    <dbReference type="NCBI Taxonomy" id="1661398"/>
    <lineage>
        <taxon>Eukaryota</taxon>
        <taxon>Metazoa</taxon>
        <taxon>Ecdysozoa</taxon>
        <taxon>Arthropoda</taxon>
        <taxon>Hexapoda</taxon>
        <taxon>Insecta</taxon>
        <taxon>Pterygota</taxon>
        <taxon>Neoptera</taxon>
        <taxon>Endopterygota</taxon>
        <taxon>Coleoptera</taxon>
        <taxon>Polyphaga</taxon>
        <taxon>Cucujiformia</taxon>
        <taxon>Tenebrionidae</taxon>
        <taxon>Pimeliinae</taxon>
        <taxon>Asbolus</taxon>
    </lineage>
</organism>
<keyword evidence="7" id="KW-1185">Reference proteome</keyword>
<name>A0A482V7H8_ASBVE</name>
<evidence type="ECO:0000313" key="7">
    <source>
        <dbReference type="Proteomes" id="UP000292052"/>
    </source>
</evidence>
<comment type="similarity">
    <text evidence="4">Belongs to the thiolase-like superfamily. Beta-ketoacyl-ACP synthases family.</text>
</comment>
<evidence type="ECO:0000256" key="3">
    <source>
        <dbReference type="ARBA" id="ARBA00022679"/>
    </source>
</evidence>
<dbReference type="SMART" id="SM00825">
    <property type="entry name" value="PKS_KS"/>
    <property type="match status" value="1"/>
</dbReference>
<dbReference type="Gene3D" id="3.40.366.10">
    <property type="entry name" value="Malonyl-Coenzyme A Acyl Carrier Protein, domain 2"/>
    <property type="match status" value="1"/>
</dbReference>
<dbReference type="InterPro" id="IPR042104">
    <property type="entry name" value="PKS_dehydratase_sf"/>
</dbReference>
<dbReference type="Pfam" id="PF16197">
    <property type="entry name" value="KAsynt_C_assoc"/>
    <property type="match status" value="1"/>
</dbReference>
<reference evidence="6 7" key="1">
    <citation type="submission" date="2017-03" db="EMBL/GenBank/DDBJ databases">
        <title>Genome of the blue death feigning beetle - Asbolus verrucosus.</title>
        <authorList>
            <person name="Rider S.D."/>
        </authorList>
    </citation>
    <scope>NUCLEOTIDE SEQUENCE [LARGE SCALE GENOMIC DNA]</scope>
    <source>
        <strain evidence="6">Butters</strain>
        <tissue evidence="6">Head and leg muscle</tissue>
    </source>
</reference>
<keyword evidence="2" id="KW-0597">Phosphoprotein</keyword>
<dbReference type="InterPro" id="IPR001227">
    <property type="entry name" value="Ac_transferase_dom_sf"/>
</dbReference>
<gene>
    <name evidence="6" type="ORF">BDFB_005354</name>
</gene>
<dbReference type="SUPFAM" id="SSF52151">
    <property type="entry name" value="FabD/lysophospholipase-like"/>
    <property type="match status" value="1"/>
</dbReference>
<dbReference type="AlphaFoldDB" id="A0A482V7H8"/>
<dbReference type="GO" id="GO:0004315">
    <property type="term" value="F:3-oxoacyl-[acyl-carrier-protein] synthase activity"/>
    <property type="evidence" value="ECO:0007669"/>
    <property type="project" value="InterPro"/>
</dbReference>
<dbReference type="Pfam" id="PF02801">
    <property type="entry name" value="Ketoacyl-synt_C"/>
    <property type="match status" value="1"/>
</dbReference>
<dbReference type="PROSITE" id="PS52004">
    <property type="entry name" value="KS3_2"/>
    <property type="match status" value="1"/>
</dbReference>
<evidence type="ECO:0000256" key="2">
    <source>
        <dbReference type="ARBA" id="ARBA00022553"/>
    </source>
</evidence>
<dbReference type="InterPro" id="IPR014031">
    <property type="entry name" value="Ketoacyl_synth_C"/>
</dbReference>
<dbReference type="PANTHER" id="PTHR43775:SF23">
    <property type="entry name" value="FATTY ACID SYNTHASE 3"/>
    <property type="match status" value="1"/>
</dbReference>
<sequence length="936" mass="105583">MTDYFFGRWLSNPAPGDEVVITGMSGRLPECNNIHEFRDRLFNKEDMVMSDDRRWSLNHPEVPQKIAKIYDIDKIDCGFFGLHYRQANTMDVMMRKFLEVAVEAVLDAGVNPSELEGSKTGVFVGACFSEMEIELLMKITEPQMMGLTGYLRSFVANRLSYFLKLKGPSYTFDTACSSSMNALEHAFKAIRCGQCDSAIVGGVNILLHPGVTSEFFRLGVLSSDGRCKVFDQEADGYVRGEAVACIFLQKSKDAKKIYAQVLHTKLNCDGFKPLGITYPSNQMQDKLMTEVLEESGFGPSDVSFLEMHGTGTEVGDLQEEAAVDCALGKKRQKPLLVGSVKSSIGHTEPASGLCSIIKVIIAMETGLIAPNINLNKIKEGMEGFEQGRLNAVTELTELEGEEAIVGINNFGFGGNNSHLLLRRFNKKKVNGGLPDDDIPRLICVSGRTEESLQEILDNLNHNPIDCEFVSLLHDLFSKNILNHLYRGYTIISNDGPLKSSVKFFGEQQPPLYIYFGQFDRSFKILGKYLLNFPVFKATMESINKYLLPKNINIIDTILKDGEMSNNLLGMIAVQIGIVDIFKLLELNPTAVYSLGKLVSAYYYEALTLEEAILIAAESPNFDEIFTNLKPSTAKRHNRYFNKYYNSLIKIETFPENLEGSLSIVPKNLTILNISDTSLNYKDFLLVENNTVTFLNALGGLYEQGHSLQLHRLYPKIQYPVSRGTPMISPLIKWKSDKSWYTYKYNSFYTLGESEQKEFQLTNLREECKFLTGHVIDGRTLIPATQYLNMVWETFLHCRRLPPKETPILFKNVRFIRAVMLPKTFYVSLWVNIQKGSGKFEVLENGSVVVTGWISSPKDVGLYRTDLAPLALEEDPTLVLEQDEIYRELYIRGYNYRQVLELLVMSVLTTAPGVYLKVWRNAMLKQPLVWSDGKITG</sequence>
<dbReference type="InterPro" id="IPR014030">
    <property type="entry name" value="Ketoacyl_synth_N"/>
</dbReference>